<dbReference type="EC" id="2.5.1.-" evidence="3"/>
<organism evidence="3 4">
    <name type="scientific">Terrihalobacillus insolitus</name>
    <dbReference type="NCBI Taxonomy" id="2950438"/>
    <lineage>
        <taxon>Bacteria</taxon>
        <taxon>Bacillati</taxon>
        <taxon>Bacillota</taxon>
        <taxon>Bacilli</taxon>
        <taxon>Bacillales</taxon>
        <taxon>Bacillaceae</taxon>
        <taxon>Terrihalobacillus</taxon>
    </lineage>
</organism>
<dbReference type="SMART" id="SM00450">
    <property type="entry name" value="RHOD"/>
    <property type="match status" value="1"/>
</dbReference>
<dbReference type="InterPro" id="IPR027417">
    <property type="entry name" value="P-loop_NTPase"/>
</dbReference>
<dbReference type="PANTHER" id="PTHR30401">
    <property type="entry name" value="TRNA 2-SELENOURIDINE SYNTHASE"/>
    <property type="match status" value="1"/>
</dbReference>
<sequence length="345" mass="39776">MFKDITIDDLFTMQQDKDFSVIDVRSPSEYEEATIPGSINIPVFNDKERAEVGTLYKQESPEAAKERGLQIFSAKLPHFIKEFQELHGERAVFCWRGGMRSKTAATVVDLIGMDVFRLKGGIRSYREWVVQTLESYELKQNAYVLNGYSGTGKTVILQMLSDEGYPVLDLEGMANHRGSIFGQIGRKPNNQKRFESLLVHDLLRIEQSPYVLLEGESKRIGKVVLPEFLYKEKEQGIQLFLELPIDERVTNILDDYHPWDHHQECLDAFQIIKKRIHTPIAKEIEQNLKDGKYRSAVTLLLQYYYDPLYEHSAKQYRSDRVITIKAKDTIDAKAKIQQIVGQLIA</sequence>
<keyword evidence="3" id="KW-0808">Transferase</keyword>
<dbReference type="SUPFAM" id="SSF52821">
    <property type="entry name" value="Rhodanese/Cell cycle control phosphatase"/>
    <property type="match status" value="1"/>
</dbReference>
<dbReference type="InterPro" id="IPR036873">
    <property type="entry name" value="Rhodanese-like_dom_sf"/>
</dbReference>
<comment type="caution">
    <text evidence="3">The sequence shown here is derived from an EMBL/GenBank/DDBJ whole genome shotgun (WGS) entry which is preliminary data.</text>
</comment>
<name>A0A9X4AQ46_9BACI</name>
<protein>
    <submittedName>
        <fullName evidence="3">tRNA 2-selenouridine(34) synthase MnmH</fullName>
        <ecNumber evidence="3">2.5.1.-</ecNumber>
    </submittedName>
</protein>
<evidence type="ECO:0000313" key="4">
    <source>
        <dbReference type="Proteomes" id="UP001145050"/>
    </source>
</evidence>
<evidence type="ECO:0000313" key="3">
    <source>
        <dbReference type="EMBL" id="MDC3426263.1"/>
    </source>
</evidence>
<dbReference type="GO" id="GO:0043828">
    <property type="term" value="F:tRNA 2-selenouridine synthase activity"/>
    <property type="evidence" value="ECO:0007669"/>
    <property type="project" value="InterPro"/>
</dbReference>
<evidence type="ECO:0000259" key="2">
    <source>
        <dbReference type="PROSITE" id="PS50206"/>
    </source>
</evidence>
<dbReference type="NCBIfam" id="NF008752">
    <property type="entry name" value="PRK11784.1-4"/>
    <property type="match status" value="1"/>
</dbReference>
<dbReference type="AlphaFoldDB" id="A0A9X4AQ46"/>
<dbReference type="EMBL" id="JAMQKB010000038">
    <property type="protein sequence ID" value="MDC3426263.1"/>
    <property type="molecule type" value="Genomic_DNA"/>
</dbReference>
<keyword evidence="1" id="KW-0711">Selenium</keyword>
<dbReference type="RefSeq" id="WP_272438089.1">
    <property type="nucleotide sequence ID" value="NZ_JAMQKB010000038.1"/>
</dbReference>
<feature type="domain" description="Rhodanese" evidence="2">
    <location>
        <begin position="15"/>
        <end position="131"/>
    </location>
</feature>
<dbReference type="NCBIfam" id="TIGR03167">
    <property type="entry name" value="tRNA_sel_U_synt"/>
    <property type="match status" value="1"/>
</dbReference>
<dbReference type="SUPFAM" id="SSF52540">
    <property type="entry name" value="P-loop containing nucleoside triphosphate hydrolases"/>
    <property type="match status" value="1"/>
</dbReference>
<dbReference type="InterPro" id="IPR058840">
    <property type="entry name" value="AAA_SelU"/>
</dbReference>
<dbReference type="PROSITE" id="PS50206">
    <property type="entry name" value="RHODANESE_3"/>
    <property type="match status" value="1"/>
</dbReference>
<proteinExistence type="predicted"/>
<dbReference type="InterPro" id="IPR001763">
    <property type="entry name" value="Rhodanese-like_dom"/>
</dbReference>
<dbReference type="Proteomes" id="UP001145050">
    <property type="component" value="Unassembled WGS sequence"/>
</dbReference>
<evidence type="ECO:0000256" key="1">
    <source>
        <dbReference type="ARBA" id="ARBA00023266"/>
    </source>
</evidence>
<accession>A0A9X4AQ46</accession>
<dbReference type="InterPro" id="IPR017582">
    <property type="entry name" value="SelU"/>
</dbReference>
<dbReference type="Pfam" id="PF26341">
    <property type="entry name" value="AAA_SelU"/>
    <property type="match status" value="1"/>
</dbReference>
<dbReference type="Pfam" id="PF00581">
    <property type="entry name" value="Rhodanese"/>
    <property type="match status" value="1"/>
</dbReference>
<keyword evidence="4" id="KW-1185">Reference proteome</keyword>
<dbReference type="PANTHER" id="PTHR30401:SF0">
    <property type="entry name" value="TRNA 2-SELENOURIDINE SYNTHASE"/>
    <property type="match status" value="1"/>
</dbReference>
<dbReference type="NCBIfam" id="NF008750">
    <property type="entry name" value="PRK11784.1-2"/>
    <property type="match status" value="1"/>
</dbReference>
<gene>
    <name evidence="3" type="primary">mnmH</name>
    <name evidence="3" type="ORF">NC797_17350</name>
</gene>
<dbReference type="Gene3D" id="3.40.50.300">
    <property type="entry name" value="P-loop containing nucleotide triphosphate hydrolases"/>
    <property type="match status" value="1"/>
</dbReference>
<reference evidence="3" key="1">
    <citation type="submission" date="2022-06" db="EMBL/GenBank/DDBJ databases">
        <title>Aquibacillus sp. a new bacterium isolated from soil saline samples.</title>
        <authorList>
            <person name="Galisteo C."/>
            <person name="De La Haba R."/>
            <person name="Sanchez-Porro C."/>
            <person name="Ventosa A."/>
        </authorList>
    </citation>
    <scope>NUCLEOTIDE SEQUENCE</scope>
    <source>
        <strain evidence="3">3ASR75-11</strain>
    </source>
</reference>
<dbReference type="GO" id="GO:0002098">
    <property type="term" value="P:tRNA wobble uridine modification"/>
    <property type="evidence" value="ECO:0007669"/>
    <property type="project" value="InterPro"/>
</dbReference>
<dbReference type="Gene3D" id="3.40.250.10">
    <property type="entry name" value="Rhodanese-like domain"/>
    <property type="match status" value="1"/>
</dbReference>